<dbReference type="AlphaFoldDB" id="A0A7S3YUU4"/>
<dbReference type="EMBL" id="HBIV01019652">
    <property type="protein sequence ID" value="CAE0662624.1"/>
    <property type="molecule type" value="Transcribed_RNA"/>
</dbReference>
<feature type="domain" description="Aldehyde dehydrogenase" evidence="6">
    <location>
        <begin position="112"/>
        <end position="563"/>
    </location>
</feature>
<evidence type="ECO:0000256" key="2">
    <source>
        <dbReference type="ARBA" id="ARBA00023002"/>
    </source>
</evidence>
<feature type="active site" evidence="3">
    <location>
        <position position="337"/>
    </location>
</feature>
<dbReference type="InterPro" id="IPR016163">
    <property type="entry name" value="Ald_DH_C"/>
</dbReference>
<dbReference type="Gene3D" id="3.40.605.10">
    <property type="entry name" value="Aldehyde Dehydrogenase, Chain A, domain 1"/>
    <property type="match status" value="1"/>
</dbReference>
<accession>A0A7S3YUU4</accession>
<dbReference type="InterPro" id="IPR015590">
    <property type="entry name" value="Aldehyde_DH_dom"/>
</dbReference>
<dbReference type="CDD" id="cd07106">
    <property type="entry name" value="ALDH_AldA-AAD23400"/>
    <property type="match status" value="1"/>
</dbReference>
<keyword evidence="2 4" id="KW-0560">Oxidoreductase</keyword>
<dbReference type="FunFam" id="3.40.309.10:FF:000009">
    <property type="entry name" value="Aldehyde dehydrogenase A"/>
    <property type="match status" value="1"/>
</dbReference>
<dbReference type="InterPro" id="IPR044086">
    <property type="entry name" value="LUC3-like"/>
</dbReference>
<evidence type="ECO:0000256" key="5">
    <source>
        <dbReference type="SAM" id="SignalP"/>
    </source>
</evidence>
<dbReference type="PANTHER" id="PTHR11699">
    <property type="entry name" value="ALDEHYDE DEHYDROGENASE-RELATED"/>
    <property type="match status" value="1"/>
</dbReference>
<feature type="signal peptide" evidence="5">
    <location>
        <begin position="1"/>
        <end position="17"/>
    </location>
</feature>
<evidence type="ECO:0000313" key="7">
    <source>
        <dbReference type="EMBL" id="CAE0662624.1"/>
    </source>
</evidence>
<evidence type="ECO:0000256" key="1">
    <source>
        <dbReference type="ARBA" id="ARBA00009986"/>
    </source>
</evidence>
<evidence type="ECO:0000256" key="4">
    <source>
        <dbReference type="RuleBase" id="RU003345"/>
    </source>
</evidence>
<evidence type="ECO:0000259" key="6">
    <source>
        <dbReference type="Pfam" id="PF00171"/>
    </source>
</evidence>
<keyword evidence="5" id="KW-0732">Signal</keyword>
<comment type="similarity">
    <text evidence="1 4">Belongs to the aldehyde dehydrogenase family.</text>
</comment>
<dbReference type="Gene3D" id="3.40.309.10">
    <property type="entry name" value="Aldehyde Dehydrogenase, Chain A, domain 2"/>
    <property type="match status" value="1"/>
</dbReference>
<sequence length="569" mass="59400">MTGRGLAFLVAVCSAAALLASCTMSGALLRTSAGNALRRNSVAPRTGLLPRRISGVSSASRNPHSHRLSRSLRARCSTAAAVTMELTSDVLKTAEDYPMLIDGKLRQGSAGASPVVNPATEQPFACAPSAGMDDLNDAVAAAKRAFPSWSKLGYDAKVAYLEKFAEEVKKDAESIATLLTKEQGKPFASALGEVKASADRIATVSALGPLEPEVLHEDEKTRTEVHRVPRGVVAAITPWNFPVLIAASKAASALLSGNTVVVKPSPFTPLSTLALGKAAERAGLPAGVLNIVAGGDELGKALAEHEDVRHISFTGSVATGKKVMATAAAGLKRVTLELGGNDAAIVLDDVDIEPASRKIFQASMANTGQVCTAIKRLYVHEKVFDPLVDALVTHAKNARVGDGLTKGITHGPLNNKMQYDIVTGLLEDAKEQGAKVLCGGSAPEGPGYFFPPTLVTGVKEGVRLVDEEQFGPVLPVIPFTDVDDAVARANASPFGLGGSVWTTDPEKGAEIASRLETGVTWVNAHITGDFAGKPPPFGGAKMSGIGREHGRAGLEEYTDLKTIRVAKKL</sequence>
<dbReference type="PROSITE" id="PS51257">
    <property type="entry name" value="PROKAR_LIPOPROTEIN"/>
    <property type="match status" value="1"/>
</dbReference>
<dbReference type="InterPro" id="IPR016161">
    <property type="entry name" value="Ald_DH/histidinol_DH"/>
</dbReference>
<dbReference type="PROSITE" id="PS00687">
    <property type="entry name" value="ALDEHYDE_DEHYDR_GLU"/>
    <property type="match status" value="1"/>
</dbReference>
<dbReference type="InterPro" id="IPR016162">
    <property type="entry name" value="Ald_DH_N"/>
</dbReference>
<gene>
    <name evidence="7" type="ORF">LGLO00237_LOCUS14225</name>
</gene>
<dbReference type="Pfam" id="PF00171">
    <property type="entry name" value="Aldedh"/>
    <property type="match status" value="1"/>
</dbReference>
<name>A0A7S3YUU4_9EUKA</name>
<proteinExistence type="inferred from homology"/>
<organism evidence="7">
    <name type="scientific">Lotharella globosa</name>
    <dbReference type="NCBI Taxonomy" id="91324"/>
    <lineage>
        <taxon>Eukaryota</taxon>
        <taxon>Sar</taxon>
        <taxon>Rhizaria</taxon>
        <taxon>Cercozoa</taxon>
        <taxon>Chlorarachniophyceae</taxon>
        <taxon>Lotharella</taxon>
    </lineage>
</organism>
<dbReference type="InterPro" id="IPR029510">
    <property type="entry name" value="Ald_DH_CS_GLU"/>
</dbReference>
<dbReference type="SUPFAM" id="SSF53720">
    <property type="entry name" value="ALDH-like"/>
    <property type="match status" value="1"/>
</dbReference>
<dbReference type="FunFam" id="3.40.605.10:FF:000007">
    <property type="entry name" value="NAD/NADP-dependent betaine aldehyde dehydrogenase"/>
    <property type="match status" value="1"/>
</dbReference>
<dbReference type="GO" id="GO:0016620">
    <property type="term" value="F:oxidoreductase activity, acting on the aldehyde or oxo group of donors, NAD or NADP as acceptor"/>
    <property type="evidence" value="ECO:0007669"/>
    <property type="project" value="InterPro"/>
</dbReference>
<protein>
    <recommendedName>
        <fullName evidence="6">Aldehyde dehydrogenase domain-containing protein</fullName>
    </recommendedName>
</protein>
<feature type="chain" id="PRO_5030974953" description="Aldehyde dehydrogenase domain-containing protein" evidence="5">
    <location>
        <begin position="18"/>
        <end position="569"/>
    </location>
</feature>
<reference evidence="7" key="1">
    <citation type="submission" date="2021-01" db="EMBL/GenBank/DDBJ databases">
        <authorList>
            <person name="Corre E."/>
            <person name="Pelletier E."/>
            <person name="Niang G."/>
            <person name="Scheremetjew M."/>
            <person name="Finn R."/>
            <person name="Kale V."/>
            <person name="Holt S."/>
            <person name="Cochrane G."/>
            <person name="Meng A."/>
            <person name="Brown T."/>
            <person name="Cohen L."/>
        </authorList>
    </citation>
    <scope>NUCLEOTIDE SEQUENCE</scope>
    <source>
        <strain evidence="7">CCCM811</strain>
    </source>
</reference>
<evidence type="ECO:0000256" key="3">
    <source>
        <dbReference type="PROSITE-ProRule" id="PRU10007"/>
    </source>
</evidence>